<evidence type="ECO:0000313" key="2">
    <source>
        <dbReference type="Proteomes" id="UP000023152"/>
    </source>
</evidence>
<dbReference type="Proteomes" id="UP000023152">
    <property type="component" value="Unassembled WGS sequence"/>
</dbReference>
<dbReference type="EMBL" id="ASPP01003042">
    <property type="protein sequence ID" value="ETO33909.1"/>
    <property type="molecule type" value="Genomic_DNA"/>
</dbReference>
<organism evidence="1 2">
    <name type="scientific">Reticulomyxa filosa</name>
    <dbReference type="NCBI Taxonomy" id="46433"/>
    <lineage>
        <taxon>Eukaryota</taxon>
        <taxon>Sar</taxon>
        <taxon>Rhizaria</taxon>
        <taxon>Retaria</taxon>
        <taxon>Foraminifera</taxon>
        <taxon>Monothalamids</taxon>
        <taxon>Reticulomyxidae</taxon>
        <taxon>Reticulomyxa</taxon>
    </lineage>
</organism>
<dbReference type="AlphaFoldDB" id="X6P779"/>
<gene>
    <name evidence="1" type="ORF">RFI_03185</name>
</gene>
<name>X6P779_RETFI</name>
<proteinExistence type="predicted"/>
<sequence length="152" mass="18279">MTEVLCKLNKKIDKIGTEKILKNNQFEVKILLNFVINDYLSQILSHVIWNSLHKFCLGLQLSFTENDRMSKSSKFFKSFDLFNHEMIENVSKKEFWKRSKRNWWQFTFVRNTNGFSTNENENAAPHLVISNFYYHKQMNQMNENNKNSQKKK</sequence>
<accession>X6P779</accession>
<keyword evidence="2" id="KW-1185">Reference proteome</keyword>
<reference evidence="1 2" key="1">
    <citation type="journal article" date="2013" name="Curr. Biol.">
        <title>The Genome of the Foraminiferan Reticulomyxa filosa.</title>
        <authorList>
            <person name="Glockner G."/>
            <person name="Hulsmann N."/>
            <person name="Schleicher M."/>
            <person name="Noegel A.A."/>
            <person name="Eichinger L."/>
            <person name="Gallinger C."/>
            <person name="Pawlowski J."/>
            <person name="Sierra R."/>
            <person name="Euteneuer U."/>
            <person name="Pillet L."/>
            <person name="Moustafa A."/>
            <person name="Platzer M."/>
            <person name="Groth M."/>
            <person name="Szafranski K."/>
            <person name="Schliwa M."/>
        </authorList>
    </citation>
    <scope>NUCLEOTIDE SEQUENCE [LARGE SCALE GENOMIC DNA]</scope>
</reference>
<protein>
    <submittedName>
        <fullName evidence="1">Uncharacterized protein</fullName>
    </submittedName>
</protein>
<evidence type="ECO:0000313" key="1">
    <source>
        <dbReference type="EMBL" id="ETO33909.1"/>
    </source>
</evidence>
<comment type="caution">
    <text evidence="1">The sequence shown here is derived from an EMBL/GenBank/DDBJ whole genome shotgun (WGS) entry which is preliminary data.</text>
</comment>